<name>A0ABU0BXW3_9HYPH</name>
<sequence>MPRPVHVVEFRLTPTTYLEKPEFLTAELYKFNGLSIRFFPRSRFFTVSNWLRDGWEMLPPSLTKRSVWDTRPTA</sequence>
<comment type="caution">
    <text evidence="1">The sequence shown here is derived from an EMBL/GenBank/DDBJ whole genome shotgun (WGS) entry which is preliminary data.</text>
</comment>
<dbReference type="Proteomes" id="UP001230207">
    <property type="component" value="Unassembled WGS sequence"/>
</dbReference>
<reference evidence="1 2" key="1">
    <citation type="submission" date="2023-07" db="EMBL/GenBank/DDBJ databases">
        <title>Genomic Encyclopedia of Type Strains, Phase IV (KMG-IV): sequencing the most valuable type-strain genomes for metagenomic binning, comparative biology and taxonomic classification.</title>
        <authorList>
            <person name="Goeker M."/>
        </authorList>
    </citation>
    <scope>NUCLEOTIDE SEQUENCE [LARGE SCALE GENOMIC DNA]</scope>
    <source>
        <strain evidence="1 2">DSM 1112</strain>
    </source>
</reference>
<evidence type="ECO:0000313" key="1">
    <source>
        <dbReference type="EMBL" id="MDQ0322265.1"/>
    </source>
</evidence>
<protein>
    <submittedName>
        <fullName evidence="1">Uncharacterized protein</fullName>
    </submittedName>
</protein>
<accession>A0ABU0BXW3</accession>
<organism evidence="1 2">
    <name type="scientific">Pararhizobium capsulatum DSM 1112</name>
    <dbReference type="NCBI Taxonomy" id="1121113"/>
    <lineage>
        <taxon>Bacteria</taxon>
        <taxon>Pseudomonadati</taxon>
        <taxon>Pseudomonadota</taxon>
        <taxon>Alphaproteobacteria</taxon>
        <taxon>Hyphomicrobiales</taxon>
        <taxon>Rhizobiaceae</taxon>
        <taxon>Rhizobium/Agrobacterium group</taxon>
        <taxon>Pararhizobium</taxon>
    </lineage>
</organism>
<keyword evidence="2" id="KW-1185">Reference proteome</keyword>
<proteinExistence type="predicted"/>
<gene>
    <name evidence="1" type="ORF">QO002_004471</name>
</gene>
<evidence type="ECO:0000313" key="2">
    <source>
        <dbReference type="Proteomes" id="UP001230207"/>
    </source>
</evidence>
<dbReference type="EMBL" id="JAUSVF010000002">
    <property type="protein sequence ID" value="MDQ0322265.1"/>
    <property type="molecule type" value="Genomic_DNA"/>
</dbReference>